<gene>
    <name evidence="4" type="ORF">EWM62_05450</name>
</gene>
<dbReference type="Pfam" id="PF02518">
    <property type="entry name" value="HATPase_c"/>
    <property type="match status" value="1"/>
</dbReference>
<dbReference type="InterPro" id="IPR011712">
    <property type="entry name" value="Sig_transdc_His_kin_sub3_dim/P"/>
</dbReference>
<evidence type="ECO:0000313" key="4">
    <source>
        <dbReference type="EMBL" id="RYU91387.1"/>
    </source>
</evidence>
<dbReference type="Pfam" id="PF07495">
    <property type="entry name" value="Y_Y_Y"/>
    <property type="match status" value="1"/>
</dbReference>
<dbReference type="Pfam" id="PF07494">
    <property type="entry name" value="Reg_prop"/>
    <property type="match status" value="4"/>
</dbReference>
<dbReference type="SMART" id="SM00387">
    <property type="entry name" value="HATPase_c"/>
    <property type="match status" value="1"/>
</dbReference>
<dbReference type="Gene3D" id="2.60.40.10">
    <property type="entry name" value="Immunoglobulins"/>
    <property type="match status" value="1"/>
</dbReference>
<dbReference type="EMBL" id="SEWG01000002">
    <property type="protein sequence ID" value="RYU91387.1"/>
    <property type="molecule type" value="Genomic_DNA"/>
</dbReference>
<dbReference type="PANTHER" id="PTHR43547:SF2">
    <property type="entry name" value="HYBRID SIGNAL TRANSDUCTION HISTIDINE KINASE C"/>
    <property type="match status" value="1"/>
</dbReference>
<keyword evidence="1" id="KW-0597">Phosphoprotein</keyword>
<organism evidence="4 5">
    <name type="scientific">Mucilaginibacter terrigena</name>
    <dbReference type="NCBI Taxonomy" id="2492395"/>
    <lineage>
        <taxon>Bacteria</taxon>
        <taxon>Pseudomonadati</taxon>
        <taxon>Bacteroidota</taxon>
        <taxon>Sphingobacteriia</taxon>
        <taxon>Sphingobacteriales</taxon>
        <taxon>Sphingobacteriaceae</taxon>
        <taxon>Mucilaginibacter</taxon>
    </lineage>
</organism>
<protein>
    <recommendedName>
        <fullName evidence="3">Histidine kinase domain-containing protein</fullName>
    </recommendedName>
</protein>
<dbReference type="InterPro" id="IPR011123">
    <property type="entry name" value="Y_Y_Y"/>
</dbReference>
<dbReference type="RefSeq" id="WP_129875646.1">
    <property type="nucleotide sequence ID" value="NZ_SEWG01000002.1"/>
</dbReference>
<comment type="caution">
    <text evidence="4">The sequence shown here is derived from an EMBL/GenBank/DDBJ whole genome shotgun (WGS) entry which is preliminary data.</text>
</comment>
<dbReference type="PANTHER" id="PTHR43547">
    <property type="entry name" value="TWO-COMPONENT HISTIDINE KINASE"/>
    <property type="match status" value="1"/>
</dbReference>
<evidence type="ECO:0000259" key="3">
    <source>
        <dbReference type="PROSITE" id="PS50109"/>
    </source>
</evidence>
<dbReference type="AlphaFoldDB" id="A0A4Q5LPQ6"/>
<dbReference type="GO" id="GO:0016020">
    <property type="term" value="C:membrane"/>
    <property type="evidence" value="ECO:0007669"/>
    <property type="project" value="InterPro"/>
</dbReference>
<dbReference type="InterPro" id="IPR003594">
    <property type="entry name" value="HATPase_dom"/>
</dbReference>
<evidence type="ECO:0000256" key="2">
    <source>
        <dbReference type="SAM" id="Phobius"/>
    </source>
</evidence>
<dbReference type="Gene3D" id="3.30.565.10">
    <property type="entry name" value="Histidine kinase-like ATPase, C-terminal domain"/>
    <property type="match status" value="1"/>
</dbReference>
<dbReference type="InterPro" id="IPR005467">
    <property type="entry name" value="His_kinase_dom"/>
</dbReference>
<keyword evidence="2" id="KW-0472">Membrane</keyword>
<dbReference type="GO" id="GO:0000155">
    <property type="term" value="F:phosphorelay sensor kinase activity"/>
    <property type="evidence" value="ECO:0007669"/>
    <property type="project" value="InterPro"/>
</dbReference>
<feature type="transmembrane region" description="Helical" evidence="2">
    <location>
        <begin position="738"/>
        <end position="758"/>
    </location>
</feature>
<dbReference type="CDD" id="cd16917">
    <property type="entry name" value="HATPase_UhpB-NarQ-NarX-like"/>
    <property type="match status" value="1"/>
</dbReference>
<feature type="domain" description="Histidine kinase" evidence="3">
    <location>
        <begin position="787"/>
        <end position="981"/>
    </location>
</feature>
<evidence type="ECO:0000256" key="1">
    <source>
        <dbReference type="ARBA" id="ARBA00022553"/>
    </source>
</evidence>
<keyword evidence="5" id="KW-1185">Reference proteome</keyword>
<dbReference type="SUPFAM" id="SSF63829">
    <property type="entry name" value="Calcium-dependent phosphotriesterase"/>
    <property type="match status" value="2"/>
</dbReference>
<keyword evidence="2" id="KW-0812">Transmembrane</keyword>
<evidence type="ECO:0000313" key="5">
    <source>
        <dbReference type="Proteomes" id="UP000293331"/>
    </source>
</evidence>
<dbReference type="Pfam" id="PF07730">
    <property type="entry name" value="HisKA_3"/>
    <property type="match status" value="1"/>
</dbReference>
<keyword evidence="2" id="KW-1133">Transmembrane helix</keyword>
<reference evidence="4 5" key="1">
    <citation type="submission" date="2019-02" db="EMBL/GenBank/DDBJ databases">
        <title>Bacterial novel species Mucilaginibacter sp. 17JY9-4 isolated from soil.</title>
        <authorList>
            <person name="Jung H.-Y."/>
        </authorList>
    </citation>
    <scope>NUCLEOTIDE SEQUENCE [LARGE SCALE GENOMIC DNA]</scope>
    <source>
        <strain evidence="4 5">17JY9-4</strain>
    </source>
</reference>
<dbReference type="InterPro" id="IPR011110">
    <property type="entry name" value="Reg_prop"/>
</dbReference>
<sequence>MNWITGKIFKQIFIITLFIPLASFGQKFTFSHLDIEDGLIQSQVTHFSQDSKHRLWIATFGGACRFDGKEYLKISKSKGLSSNFVYSVYVDKHDRLWIGTDDGLACISEGKTVRYAVFPGHKSNATTAITADKNGTIYAIVSNKLYKVDGKILAPVQMSDDKNDLLTCFAVNPDGTLYASVFKKGIYSLERGKWALKVPFDTMGQPVVIVKILFDKVKKGNIFLCSGTGLYQVDGPMLKPYAEDLLTAAAKPFSCLEQDVDGNLWIGSVKGAYCIKSNKLIQFNSQNGFTDNPVIDIYNDADYNLWLGTSGSGAYKYEGDGYLTANPVIQTNNNQIIIGLAKTKKGEVLANVSGTGIMKYSQGVLSPYSLPKSALNVTLVNCLFTDRQQNIWVGTNFGGMWKYDGTKMERFPWTTSSIINVICQDADDAIWFGTSLGCYRVTKKGTQRITDAPVFVSTLLPLGKDSVLIGTHNGALLSVNNKVVLSPALSFLDQSSVYSMLRVGNNILFGTDDKGIFVWQMNTNRVINIDETEGLKSSSIYCMAADGNGDVWVGTGKGVNHLKKAAKPQLFKVLNNNYPNSEIAEANQNSILFKGDEVLLGTTKGLKIYKTSQGSRRINPPQIVLNEIRIYDKNGKYQSLKNDSATGPLTLDHGQNHIAISFLGIYLKDPEDVTYQYRLTGLSDKFSQPVKNPFVEYFSLPPGKYCFEIISIDGNGSESNCSILTKFEIVPAFYQGTVFKILVLLTFLISGIIIQALWNHKKRRQKTLLELMKKQEVVKIRQQTAEDFHDDLGNKLTRISILSEILQSRRGDGKEEERKLVDQIKSNTLSLYNGTKDILWALNPKNDNLYEILKHIKEIGIEQFADTPIVFEMPGLHTDLKQFRLSMEHSRNLLMIFKELINNVLKHAHAKSVRIIASRQDNEKLLLAIRDDGVGFEKNMLATGYGMSNIKARAKRINAELSVESSKGAGTITKLIINLKPA</sequence>
<dbReference type="Proteomes" id="UP000293331">
    <property type="component" value="Unassembled WGS sequence"/>
</dbReference>
<dbReference type="InterPro" id="IPR015943">
    <property type="entry name" value="WD40/YVTN_repeat-like_dom_sf"/>
</dbReference>
<dbReference type="PROSITE" id="PS50109">
    <property type="entry name" value="HIS_KIN"/>
    <property type="match status" value="1"/>
</dbReference>
<accession>A0A4Q5LPQ6</accession>
<dbReference type="SUPFAM" id="SSF55874">
    <property type="entry name" value="ATPase domain of HSP90 chaperone/DNA topoisomerase II/histidine kinase"/>
    <property type="match status" value="1"/>
</dbReference>
<dbReference type="OrthoDB" id="9809670at2"/>
<dbReference type="InterPro" id="IPR036890">
    <property type="entry name" value="HATPase_C_sf"/>
</dbReference>
<proteinExistence type="predicted"/>
<dbReference type="GO" id="GO:0046983">
    <property type="term" value="F:protein dimerization activity"/>
    <property type="evidence" value="ECO:0007669"/>
    <property type="project" value="InterPro"/>
</dbReference>
<dbReference type="InterPro" id="IPR013783">
    <property type="entry name" value="Ig-like_fold"/>
</dbReference>
<name>A0A4Q5LPQ6_9SPHI</name>
<dbReference type="Gene3D" id="2.130.10.10">
    <property type="entry name" value="YVTN repeat-like/Quinoprotein amine dehydrogenase"/>
    <property type="match status" value="2"/>
</dbReference>